<dbReference type="GeneTree" id="ENSGT00940000154793"/>
<dbReference type="eggNOG" id="KOG0705">
    <property type="taxonomic scope" value="Eukaryota"/>
</dbReference>
<dbReference type="GO" id="GO:0005525">
    <property type="term" value="F:GTP binding"/>
    <property type="evidence" value="ECO:0007669"/>
    <property type="project" value="InterPro"/>
</dbReference>
<dbReference type="Pfam" id="PF00071">
    <property type="entry name" value="Ras"/>
    <property type="match status" value="1"/>
</dbReference>
<keyword evidence="5" id="KW-1185">Reference proteome</keyword>
<dbReference type="PANTHER" id="PTHR45819:SF1">
    <property type="entry name" value="ARF-GAP WITH GTPASE, ANK REPEAT AND PH DOMAIN-CONTAINING PROTEIN 1"/>
    <property type="match status" value="1"/>
</dbReference>
<dbReference type="InterPro" id="IPR027417">
    <property type="entry name" value="P-loop_NTPase"/>
</dbReference>
<evidence type="ECO:0000313" key="4">
    <source>
        <dbReference type="Ensembl" id="ENSMODP00000003553.3"/>
    </source>
</evidence>
<evidence type="ECO:0008006" key="6">
    <source>
        <dbReference type="Google" id="ProtNLM"/>
    </source>
</evidence>
<evidence type="ECO:0000256" key="1">
    <source>
        <dbReference type="ARBA" id="ARBA00022741"/>
    </source>
</evidence>
<feature type="compositionally biased region" description="Basic residues" evidence="3">
    <location>
        <begin position="288"/>
        <end position="299"/>
    </location>
</feature>
<dbReference type="FunFam" id="3.40.50.300:FF:000178">
    <property type="entry name" value="Arf-GAP with GTPase, ANK repeat and PH domain-containing protein 1"/>
    <property type="match status" value="1"/>
</dbReference>
<dbReference type="PANTHER" id="PTHR45819">
    <property type="entry name" value="CENTAURIN-GAMMA-1A"/>
    <property type="match status" value="1"/>
</dbReference>
<proteinExistence type="predicted"/>
<reference evidence="4" key="3">
    <citation type="submission" date="2025-09" db="UniProtKB">
        <authorList>
            <consortium name="Ensembl"/>
        </authorList>
    </citation>
    <scope>IDENTIFICATION</scope>
</reference>
<dbReference type="InterPro" id="IPR051282">
    <property type="entry name" value="Arf-GAP_GTPase_ANK_PH"/>
</dbReference>
<dbReference type="HOGENOM" id="CLU_007326_1_0_1"/>
<evidence type="ECO:0000256" key="2">
    <source>
        <dbReference type="ARBA" id="ARBA00022771"/>
    </source>
</evidence>
<dbReference type="PROSITE" id="PS51419">
    <property type="entry name" value="RAB"/>
    <property type="match status" value="1"/>
</dbReference>
<sequence>DAFVNSQEWTLSRSVPELKVVNAGKSQNTRLQLKGTSDHLVHFPSCVTGGRFKKEIVVDGQSYLLLIRDEGGPPEAQFAMWVDAVIFVFSLEDEISFQTVYHYYSRMANYRNTSEIPMVLVGTQDAISSSNPRVIDDARARKLSNDLKRCTYYETCATYGLNVERVFQDVAQKIVATRKKQQLSIGPCKSLPNSPSHSSVCSAQVSAVHISQTSNGGGSLSDYSSSVPSTPSTSQKELRIDVPPTANTPTPVRKQSKRRSNLFTVSVNAPKSPREAPECSGLSASVRRPGHRPCHRRPKRWWPGPRALQRSSLWSFGRASPAPLLLGAECE</sequence>
<dbReference type="InterPro" id="IPR001806">
    <property type="entry name" value="Small_GTPase"/>
</dbReference>
<dbReference type="Proteomes" id="UP000002280">
    <property type="component" value="Chromosome 2"/>
</dbReference>
<dbReference type="PRINTS" id="PR00449">
    <property type="entry name" value="RASTRNSFRMNG"/>
</dbReference>
<dbReference type="GO" id="GO:0003924">
    <property type="term" value="F:GTPase activity"/>
    <property type="evidence" value="ECO:0007669"/>
    <property type="project" value="InterPro"/>
</dbReference>
<keyword evidence="2" id="KW-0479">Metal-binding</keyword>
<dbReference type="InParanoid" id="F6PMW0"/>
<dbReference type="SMART" id="SM00175">
    <property type="entry name" value="RAB"/>
    <property type="match status" value="1"/>
</dbReference>
<dbReference type="Ensembl" id="ENSMODT00000003630.3">
    <property type="protein sequence ID" value="ENSMODP00000003553.3"/>
    <property type="gene ID" value="ENSMODG00000002915.4"/>
</dbReference>
<reference evidence="4" key="2">
    <citation type="submission" date="2025-08" db="UniProtKB">
        <authorList>
            <consortium name="Ensembl"/>
        </authorList>
    </citation>
    <scope>IDENTIFICATION</scope>
</reference>
<keyword evidence="2" id="KW-0862">Zinc</keyword>
<dbReference type="GO" id="GO:0008270">
    <property type="term" value="F:zinc ion binding"/>
    <property type="evidence" value="ECO:0007669"/>
    <property type="project" value="UniProtKB-KW"/>
</dbReference>
<feature type="compositionally biased region" description="Low complexity" evidence="3">
    <location>
        <begin position="220"/>
        <end position="234"/>
    </location>
</feature>
<reference evidence="4 5" key="1">
    <citation type="journal article" date="2007" name="Nature">
        <title>Genome of the marsupial Monodelphis domestica reveals innovation in non-coding sequences.</title>
        <authorList>
            <person name="Mikkelsen T.S."/>
            <person name="Wakefield M.J."/>
            <person name="Aken B."/>
            <person name="Amemiya C.T."/>
            <person name="Chang J.L."/>
            <person name="Duke S."/>
            <person name="Garber M."/>
            <person name="Gentles A.J."/>
            <person name="Goodstadt L."/>
            <person name="Heger A."/>
            <person name="Jurka J."/>
            <person name="Kamal M."/>
            <person name="Mauceli E."/>
            <person name="Searle S.M."/>
            <person name="Sharpe T."/>
            <person name="Baker M.L."/>
            <person name="Batzer M.A."/>
            <person name="Benos P.V."/>
            <person name="Belov K."/>
            <person name="Clamp M."/>
            <person name="Cook A."/>
            <person name="Cuff J."/>
            <person name="Das R."/>
            <person name="Davidow L."/>
            <person name="Deakin J.E."/>
            <person name="Fazzari M.J."/>
            <person name="Glass J.L."/>
            <person name="Grabherr M."/>
            <person name="Greally J.M."/>
            <person name="Gu W."/>
            <person name="Hore T.A."/>
            <person name="Huttley G.A."/>
            <person name="Kleber M."/>
            <person name="Jirtle R.L."/>
            <person name="Koina E."/>
            <person name="Lee J.T."/>
            <person name="Mahony S."/>
            <person name="Marra M.A."/>
            <person name="Miller R.D."/>
            <person name="Nicholls R.D."/>
            <person name="Oda M."/>
            <person name="Papenfuss A.T."/>
            <person name="Parra Z.E."/>
            <person name="Pollock D.D."/>
            <person name="Ray D.A."/>
            <person name="Schein J.E."/>
            <person name="Speed T.P."/>
            <person name="Thompson K."/>
            <person name="VandeBerg J.L."/>
            <person name="Wade C.M."/>
            <person name="Walker J.A."/>
            <person name="Waters P.D."/>
            <person name="Webber C."/>
            <person name="Weidman J.R."/>
            <person name="Xie X."/>
            <person name="Zody M.C."/>
            <person name="Baldwin J."/>
            <person name="Abdouelleil A."/>
            <person name="Abdulkadir J."/>
            <person name="Abebe A."/>
            <person name="Abera B."/>
            <person name="Abreu J."/>
            <person name="Acer S.C."/>
            <person name="Aftuck L."/>
            <person name="Alexander A."/>
            <person name="An P."/>
            <person name="Anderson E."/>
            <person name="Anderson S."/>
            <person name="Arachi H."/>
            <person name="Azer M."/>
            <person name="Bachantsang P."/>
            <person name="Barry A."/>
            <person name="Bayul T."/>
            <person name="Berlin A."/>
            <person name="Bessette D."/>
            <person name="Bloom T."/>
            <person name="Bloom T."/>
            <person name="Boguslavskiy L."/>
            <person name="Bonnet C."/>
            <person name="Boukhgalter B."/>
            <person name="Bourzgui I."/>
            <person name="Brown A."/>
            <person name="Cahill P."/>
            <person name="Channer S."/>
            <person name="Cheshatsang Y."/>
            <person name="Chuda L."/>
            <person name="Citroen M."/>
            <person name="Collymore A."/>
            <person name="Cooke P."/>
            <person name="Costello M."/>
            <person name="D'Aco K."/>
            <person name="Daza R."/>
            <person name="De Haan G."/>
            <person name="DeGray S."/>
            <person name="DeMaso C."/>
            <person name="Dhargay N."/>
            <person name="Dooley K."/>
            <person name="Dooley E."/>
            <person name="Doricent M."/>
            <person name="Dorje P."/>
            <person name="Dorjee K."/>
            <person name="Dupes A."/>
            <person name="Elong R."/>
            <person name="Falk J."/>
            <person name="Farina A."/>
            <person name="Faro S."/>
            <person name="Ferguson D."/>
            <person name="Fisher S."/>
            <person name="Foley C.D."/>
            <person name="Franke A."/>
            <person name="Friedrich D."/>
            <person name="Gadbois L."/>
            <person name="Gearin G."/>
            <person name="Gearin C.R."/>
            <person name="Giannoukos G."/>
            <person name="Goode T."/>
            <person name="Graham J."/>
            <person name="Grandbois E."/>
            <person name="Grewal S."/>
            <person name="Gyaltsen K."/>
            <person name="Hafez N."/>
            <person name="Hagos B."/>
            <person name="Hall J."/>
            <person name="Henson C."/>
            <person name="Hollinger A."/>
            <person name="Honan T."/>
            <person name="Huard M.D."/>
            <person name="Hughes L."/>
            <person name="Hurhula B."/>
            <person name="Husby M.E."/>
            <person name="Kamat A."/>
            <person name="Kanga B."/>
            <person name="Kashin S."/>
            <person name="Khazanovich D."/>
            <person name="Kisner P."/>
            <person name="Lance K."/>
            <person name="Lara M."/>
            <person name="Lee W."/>
            <person name="Lennon N."/>
            <person name="Letendre F."/>
            <person name="LeVine R."/>
            <person name="Lipovsky A."/>
            <person name="Liu X."/>
            <person name="Liu J."/>
            <person name="Liu S."/>
            <person name="Lokyitsang T."/>
            <person name="Lokyitsang Y."/>
            <person name="Lubonja R."/>
            <person name="Lui A."/>
            <person name="MacDonald P."/>
            <person name="Magnisalis V."/>
            <person name="Maru K."/>
            <person name="Matthews C."/>
            <person name="McCusker W."/>
            <person name="McDonough S."/>
            <person name="Mehta T."/>
            <person name="Meldrim J."/>
            <person name="Meneus L."/>
            <person name="Mihai O."/>
            <person name="Mihalev A."/>
            <person name="Mihova T."/>
            <person name="Mittelman R."/>
            <person name="Mlenga V."/>
            <person name="Montmayeur A."/>
            <person name="Mulrain L."/>
            <person name="Navidi A."/>
            <person name="Naylor J."/>
            <person name="Negash T."/>
            <person name="Nguyen T."/>
            <person name="Nguyen N."/>
            <person name="Nicol R."/>
            <person name="Norbu C."/>
            <person name="Norbu N."/>
            <person name="Novod N."/>
            <person name="O'Neill B."/>
            <person name="Osman S."/>
            <person name="Markiewicz E."/>
            <person name="Oyono O.L."/>
            <person name="Patti C."/>
            <person name="Phunkhang P."/>
            <person name="Pierre F."/>
            <person name="Priest M."/>
            <person name="Raghuraman S."/>
            <person name="Rege F."/>
            <person name="Reyes R."/>
            <person name="Rise C."/>
            <person name="Rogov P."/>
            <person name="Ross K."/>
            <person name="Ryan E."/>
            <person name="Settipalli S."/>
            <person name="Shea T."/>
            <person name="Sherpa N."/>
            <person name="Shi L."/>
            <person name="Shih D."/>
            <person name="Sparrow T."/>
            <person name="Spaulding J."/>
            <person name="Stalker J."/>
            <person name="Stange-Thomann N."/>
            <person name="Stavropoulos S."/>
            <person name="Stone C."/>
            <person name="Strader C."/>
            <person name="Tesfaye S."/>
            <person name="Thomson T."/>
            <person name="Thoulutsang Y."/>
            <person name="Thoulutsang D."/>
            <person name="Topham K."/>
            <person name="Topping I."/>
            <person name="Tsamla T."/>
            <person name="Vassiliev H."/>
            <person name="Vo A."/>
            <person name="Wangchuk T."/>
            <person name="Wangdi T."/>
            <person name="Weiand M."/>
            <person name="Wilkinson J."/>
            <person name="Wilson A."/>
            <person name="Yadav S."/>
            <person name="Young G."/>
            <person name="Yu Q."/>
            <person name="Zembek L."/>
            <person name="Zhong D."/>
            <person name="Zimmer A."/>
            <person name="Zwirko Z."/>
            <person name="Jaffe D.B."/>
            <person name="Alvarez P."/>
            <person name="Brockman W."/>
            <person name="Butler J."/>
            <person name="Chin C."/>
            <person name="Gnerre S."/>
            <person name="MacCallum I."/>
            <person name="Graves J.A."/>
            <person name="Ponting C.P."/>
            <person name="Breen M."/>
            <person name="Samollow P.B."/>
            <person name="Lander E.S."/>
            <person name="Lindblad-Toh K."/>
        </authorList>
    </citation>
    <scope>NUCLEOTIDE SEQUENCE [LARGE SCALE GENOMIC DNA]</scope>
</reference>
<name>F6PMW0_MONDO</name>
<dbReference type="AlphaFoldDB" id="F6PMW0"/>
<dbReference type="STRING" id="13616.ENSMODP00000003553"/>
<dbReference type="OMA" id="YSHMANC"/>
<evidence type="ECO:0000313" key="5">
    <source>
        <dbReference type="Proteomes" id="UP000002280"/>
    </source>
</evidence>
<dbReference type="PROSITE" id="PS51421">
    <property type="entry name" value="RAS"/>
    <property type="match status" value="1"/>
</dbReference>
<keyword evidence="1" id="KW-0547">Nucleotide-binding</keyword>
<organism evidence="4 5">
    <name type="scientific">Monodelphis domestica</name>
    <name type="common">Gray short-tailed opossum</name>
    <dbReference type="NCBI Taxonomy" id="13616"/>
    <lineage>
        <taxon>Eukaryota</taxon>
        <taxon>Metazoa</taxon>
        <taxon>Chordata</taxon>
        <taxon>Craniata</taxon>
        <taxon>Vertebrata</taxon>
        <taxon>Euteleostomi</taxon>
        <taxon>Mammalia</taxon>
        <taxon>Metatheria</taxon>
        <taxon>Didelphimorphia</taxon>
        <taxon>Didelphidae</taxon>
        <taxon>Monodelphis</taxon>
    </lineage>
</organism>
<dbReference type="SMART" id="SM00173">
    <property type="entry name" value="RAS"/>
    <property type="match status" value="1"/>
</dbReference>
<dbReference type="Bgee" id="ENSMODG00000002915">
    <property type="expression patterns" value="Expressed in cerebellum and 16 other cell types or tissues"/>
</dbReference>
<accession>F6PMW0</accession>
<keyword evidence="2" id="KW-0863">Zinc-finger</keyword>
<evidence type="ECO:0000256" key="3">
    <source>
        <dbReference type="SAM" id="MobiDB-lite"/>
    </source>
</evidence>
<dbReference type="Gene3D" id="3.40.50.300">
    <property type="entry name" value="P-loop containing nucleotide triphosphate hydrolases"/>
    <property type="match status" value="1"/>
</dbReference>
<dbReference type="SUPFAM" id="SSF52540">
    <property type="entry name" value="P-loop containing nucleoside triphosphate hydrolases"/>
    <property type="match status" value="1"/>
</dbReference>
<feature type="region of interest" description="Disordered" evidence="3">
    <location>
        <begin position="212"/>
        <end position="299"/>
    </location>
</feature>
<protein>
    <recommendedName>
        <fullName evidence="6">ArfGAP with GTPase domain, ankyrin repeat and PH domain 1</fullName>
    </recommendedName>
</protein>